<evidence type="ECO:0000256" key="1">
    <source>
        <dbReference type="SAM" id="MobiDB-lite"/>
    </source>
</evidence>
<dbReference type="RefSeq" id="WP_305468074.1">
    <property type="nucleotide sequence ID" value="NZ_CP117451.1"/>
</dbReference>
<keyword evidence="3" id="KW-1185">Reference proteome</keyword>
<evidence type="ECO:0000313" key="2">
    <source>
        <dbReference type="EMBL" id="WLG99815.1"/>
    </source>
</evidence>
<reference evidence="2 3" key="1">
    <citation type="submission" date="2023-02" db="EMBL/GenBank/DDBJ databases">
        <title>Evolution of Hrp T3SS in non-pathogenic Pseudomonas fluorescens.</title>
        <authorList>
            <person name="Liao K."/>
            <person name="Wei H."/>
            <person name="Gu Y."/>
        </authorList>
    </citation>
    <scope>NUCLEOTIDE SEQUENCE [LARGE SCALE GENOMIC DNA]</scope>
    <source>
        <strain evidence="2 3">FP2034</strain>
    </source>
</reference>
<organism evidence="2 3">
    <name type="scientific">Pseudomonas beijingensis</name>
    <dbReference type="NCBI Taxonomy" id="2954101"/>
    <lineage>
        <taxon>Bacteria</taxon>
        <taxon>Pseudomonadati</taxon>
        <taxon>Pseudomonadota</taxon>
        <taxon>Gammaproteobacteria</taxon>
        <taxon>Pseudomonadales</taxon>
        <taxon>Pseudomonadaceae</taxon>
        <taxon>Pseudomonas</taxon>
    </lineage>
</organism>
<dbReference type="Proteomes" id="UP001224838">
    <property type="component" value="Chromosome"/>
</dbReference>
<feature type="compositionally biased region" description="Polar residues" evidence="1">
    <location>
        <begin position="15"/>
        <end position="27"/>
    </location>
</feature>
<dbReference type="EMBL" id="CP117451">
    <property type="protein sequence ID" value="WLG99815.1"/>
    <property type="molecule type" value="Genomic_DNA"/>
</dbReference>
<accession>A0ABY9F8K9</accession>
<gene>
    <name evidence="2" type="ORF">PSH92_20980</name>
</gene>
<name>A0ABY9F8K9_9PSED</name>
<evidence type="ECO:0008006" key="4">
    <source>
        <dbReference type="Google" id="ProtNLM"/>
    </source>
</evidence>
<protein>
    <recommendedName>
        <fullName evidence="4">IPT/TIG domain-containing protein</fullName>
    </recommendedName>
</protein>
<feature type="region of interest" description="Disordered" evidence="1">
    <location>
        <begin position="1"/>
        <end position="38"/>
    </location>
</feature>
<sequence length="504" mass="53192">MNRSRIGMVSKGGDMTNSNEKTANNTPAGPGRDGLLPAPQIKESHDLQLDPDAIDGSMTIAVVPYGGMANGDVVRLLWVGTRADGNPGPTVNLPIKTLSDSDTDPSNNPGSVLNWSVLKTNAVAVRGGSISLHYEITHAAPGTQVDSESAQRIIQVIPPSAPELAAPTIKDLTGSVINPGQFPEGIRVVVTPYPGIRAGDDLLVYGTRTGLGSGPNKNTIQYLKIDQAMIDSGRIEVPIPVQWLLDNQGGSVSVRYQYGRDDAAGSGVPLALTIREPLVLPTPTVDNSVVTEGRDELNPIQAISGAYITIPSAATIGDDDVVIAHWKGFGTSGSYDAQEAEPSNPLKFKVPSTVLPPNFGKTVEVTYSVSGQEAQPPLQLYIRELASHPDITCEGAQVGSPATLKLSDIPPGGALLSLSRWSFISTEQTVRLWLTASSVTERDIIPLRPVLPAETSTGVTARLMTTHLTGIAANSVFTLRASVSFDGGHSTVVFKNPLQLKLLD</sequence>
<evidence type="ECO:0000313" key="3">
    <source>
        <dbReference type="Proteomes" id="UP001224838"/>
    </source>
</evidence>
<proteinExistence type="predicted"/>